<feature type="compositionally biased region" description="Low complexity" evidence="1">
    <location>
        <begin position="1476"/>
        <end position="1486"/>
    </location>
</feature>
<feature type="domain" description="SLH" evidence="3">
    <location>
        <begin position="1809"/>
        <end position="1865"/>
    </location>
</feature>
<dbReference type="InterPro" id="IPR051918">
    <property type="entry name" value="STPP_CPPED1"/>
</dbReference>
<dbReference type="InterPro" id="IPR001119">
    <property type="entry name" value="SLH_dom"/>
</dbReference>
<dbReference type="PATRIC" id="fig|162209.4.peg.2849"/>
<dbReference type="Proteomes" id="UP000061660">
    <property type="component" value="Chromosome"/>
</dbReference>
<dbReference type="InterPro" id="IPR001322">
    <property type="entry name" value="Lamin_tail_dom"/>
</dbReference>
<evidence type="ECO:0000259" key="4">
    <source>
        <dbReference type="PROSITE" id="PS51841"/>
    </source>
</evidence>
<evidence type="ECO:0000313" key="6">
    <source>
        <dbReference type="Proteomes" id="UP000061660"/>
    </source>
</evidence>
<feature type="region of interest" description="Disordered" evidence="1">
    <location>
        <begin position="994"/>
        <end position="1014"/>
    </location>
</feature>
<dbReference type="Pfam" id="PF00395">
    <property type="entry name" value="SLH"/>
    <property type="match status" value="3"/>
</dbReference>
<evidence type="ECO:0000256" key="2">
    <source>
        <dbReference type="SAM" id="SignalP"/>
    </source>
</evidence>
<dbReference type="InterPro" id="IPR004843">
    <property type="entry name" value="Calcineurin-like_PHP"/>
</dbReference>
<dbReference type="InterPro" id="IPR029052">
    <property type="entry name" value="Metallo-depent_PP-like"/>
</dbReference>
<dbReference type="SUPFAM" id="SSF56300">
    <property type="entry name" value="Metallo-dependent phosphatases"/>
    <property type="match status" value="1"/>
</dbReference>
<dbReference type="GO" id="GO:0016787">
    <property type="term" value="F:hydrolase activity"/>
    <property type="evidence" value="ECO:0007669"/>
    <property type="project" value="InterPro"/>
</dbReference>
<dbReference type="Gene3D" id="3.60.21.10">
    <property type="match status" value="1"/>
</dbReference>
<name>A0A0U2U9T3_9BACL</name>
<dbReference type="PROSITE" id="PS51272">
    <property type="entry name" value="SLH"/>
    <property type="match status" value="3"/>
</dbReference>
<proteinExistence type="predicted"/>
<evidence type="ECO:0000259" key="3">
    <source>
        <dbReference type="PROSITE" id="PS51272"/>
    </source>
</evidence>
<protein>
    <submittedName>
        <fullName evidence="5">Metallophosphoesterase</fullName>
    </submittedName>
</protein>
<feature type="chain" id="PRO_5038748348" evidence="2">
    <location>
        <begin position="23"/>
        <end position="1865"/>
    </location>
</feature>
<dbReference type="STRING" id="162209.IJ22_26760"/>
<evidence type="ECO:0000256" key="1">
    <source>
        <dbReference type="SAM" id="MobiDB-lite"/>
    </source>
</evidence>
<feature type="domain" description="LTD" evidence="4">
    <location>
        <begin position="24"/>
        <end position="175"/>
    </location>
</feature>
<sequence length="1865" mass="203335" precursor="true">MKRKWIKLFLAFAVAVSGLPMAGTVPKVEAAAAPPYVLITEIMFNSKQPSGVSAEPYEYIEIYNNSNKTINLKDYKIIYDYYDNRAPLEWDITEDKPLAPGAVMVLWNVTDPANNGGITDDLSNFNTAYGTSLTESQVTRFHSGGMANTGGRSLSLALDHGLNRIVTASYNAPNSTDTSDSADGKTVTYQPPAAGTHTMIKLGSKVAPTPGTLAAGQTPAAPVHLPADYWAPYIEHTPTASGIEAQNFTVSASVYEETQLVYIKLLYQTDKQSSFTSLPMTVAGMTYSATIPKTELNDASSLHYYFEASDGTNVTRLPEQTDQTFSLSVYPEVNYNVVPDLLITEIVPNPDSPQTYEYVEVYNTTDRPINLKDYKLKYIYPNNTFKDWDLDENKLVQPQSAMVLWINNTASQGKTTADFNANFGSSITDDQMVRTAPNDGMINSEKRTLALMTDTGAEISRASYNDGEQANEAVSKKGIVYEYPKDGSKVMMKRAYGQTATPAAVIAGQVPPQAKSAVNDTTVPVIDHTMPLLATPPIDLTLKAGITDDNLVKRVTFYHKNKEEDTFKAENLEKNSEGFYEAKTISLYDLQKTEALEYYFEASDGNNVVTSMAQNGGKPYAITIQHEAVEPLILNVKTGDFLSGTQMLLGASSDENEATSLFVDGVKVPTVNKMVRPATFVMEVDGFNAGYKNGLLVGNKVLKIFDANITGNQIVTVEIPADDLKAGANVISVSSGNRVDPLDTTDNNDDFTIQNVRLVLPDGTIIPVESTQIKMGDGSYAAGPTGKIALGDGSFNDVTAKERADMTFTIPDDKLTGRTYAWDTTQVAEGPHTVSIQVDGSEPLKKVSAEVIVDNTKPFITALSIEENKTYKGSISFSISADDALSGIAAVEGKLDGNDLSLPAVVNALNLTPGTHEFEAIVTDKAGNELVKKIPFSVVEEHPYKPVNPSPAQGAAGVDLNASLAVTVNDPTGDPLDVTFYKAYQYDFTDKTPKQAFSNGADREPPLELEPAGETPFSGEAVEAVKAIDGQYFSTEYDEKLPYQRFEFTIADDLTGIEQVEVQWRGHSKPERQVTLYTWNHTTGKWQAAASGMGTEDFTLKANVSVADMVKDQKIHVLVQDLIPSPDQYDFSFAWMSDTQYYSESWPDTYKTMTKWIADHAQEKKIQYVVHTGDIVDDFDQPDQWAAADASMKTLDDAQIPYGVVAGNHDVNHNEAVYNEYWKYFGRHRFENNPWYGGDLENNRDHYDLISAKGNDFIILYLGWQIDDQTIQWADEVLKKYPDRNAIIATHEYIAPGGFYAGQGEDLWKKLVSKNQNVFMVLCGHIHGVAYNVRHGDNGNTVIEMLADYQSGPQGGLGYMRLLQFDMKNNQLMVNTYSPLLDDYIYFEDKPEMEEFSLPIHLKPIAKQVATDYIGVNVYTKEKIGERKNVPSGSRAEVPWRLNKGSSMYYWYTTLEDAYGGFTTSDIYEFTTGTGPVSNGSDSSSGSSGGGAGGGAGGALPGRNSGTDGSLQAVKPDDLKGQSGPVSISVADGRTGVSLPANAAEYIGENSSISIRTSEVHLSIPSDVLVQAANLLPAGERGGSQIMVKIEPAAEKRGEHLLSRGRTYDLTIEVMDSTGTVSRLTEFAKPVTITLPAGHVTNPRLAGIYYIDDNGKFHFIGGTYAQGSYTANVNHFSVYGVFEYVKTYQDVPSSHWAYSLIQELSFKGIADGISDSLFAPENPVTRAEFAALLVRALGLKASPGAAHFKDLNGDAWYTEAVNAAYESGIVQGTNELSFEPDRTISREEMAVMIVRAMEKKSGKPLAEGKADFIDAGQISAWAQSAVGKAAALHIIEGRSGGQFVPSGSATRAESAKLILTLVNKE</sequence>
<feature type="domain" description="SLH" evidence="3">
    <location>
        <begin position="1748"/>
        <end position="1807"/>
    </location>
</feature>
<dbReference type="PROSITE" id="PS51841">
    <property type="entry name" value="LTD"/>
    <property type="match status" value="2"/>
</dbReference>
<dbReference type="Pfam" id="PF00932">
    <property type="entry name" value="LTD"/>
    <property type="match status" value="2"/>
</dbReference>
<reference evidence="6" key="1">
    <citation type="submission" date="2015-12" db="EMBL/GenBank/DDBJ databases">
        <title>Complete genome sequences of two moderately thermophilic Paenibacillus species.</title>
        <authorList>
            <person name="Butler R.III."/>
            <person name="Wang J."/>
            <person name="Stark B.C."/>
            <person name="Pombert J.-F."/>
        </authorList>
    </citation>
    <scope>NUCLEOTIDE SEQUENCE [LARGE SCALE GENOMIC DNA]</scope>
    <source>
        <strain evidence="6">32O-Y</strain>
    </source>
</reference>
<dbReference type="EMBL" id="CP013652">
    <property type="protein sequence ID" value="ALS23049.1"/>
    <property type="molecule type" value="Genomic_DNA"/>
</dbReference>
<feature type="domain" description="SLH" evidence="3">
    <location>
        <begin position="1684"/>
        <end position="1747"/>
    </location>
</feature>
<evidence type="ECO:0000313" key="5">
    <source>
        <dbReference type="EMBL" id="ALS23049.1"/>
    </source>
</evidence>
<feature type="domain" description="LTD" evidence="4">
    <location>
        <begin position="321"/>
        <end position="466"/>
    </location>
</feature>
<dbReference type="InterPro" id="IPR036415">
    <property type="entry name" value="Lamin_tail_dom_sf"/>
</dbReference>
<dbReference type="KEGG" id="pnp:IJ22_26760"/>
<feature type="region of interest" description="Disordered" evidence="1">
    <location>
        <begin position="1476"/>
        <end position="1532"/>
    </location>
</feature>
<keyword evidence="6" id="KW-1185">Reference proteome</keyword>
<dbReference type="SUPFAM" id="SSF74853">
    <property type="entry name" value="Lamin A/C globular tail domain"/>
    <property type="match status" value="2"/>
</dbReference>
<dbReference type="PANTHER" id="PTHR43143">
    <property type="entry name" value="METALLOPHOSPHOESTERASE, CALCINEURIN SUPERFAMILY"/>
    <property type="match status" value="1"/>
</dbReference>
<accession>A0A0U2U9T3</accession>
<feature type="signal peptide" evidence="2">
    <location>
        <begin position="1"/>
        <end position="22"/>
    </location>
</feature>
<dbReference type="Pfam" id="PF00149">
    <property type="entry name" value="Metallophos"/>
    <property type="match status" value="1"/>
</dbReference>
<reference evidence="5 6" key="2">
    <citation type="journal article" date="2016" name="Genome Announc.">
        <title>Complete Genome Sequences of Two Interactive Moderate Thermophiles, Paenibacillus napthalenovorans 32O-Y and Paenibacillus sp. 32O-W.</title>
        <authorList>
            <person name="Butler R.R.III."/>
            <person name="Wang J."/>
            <person name="Stark B.C."/>
            <person name="Pombert J.F."/>
        </authorList>
    </citation>
    <scope>NUCLEOTIDE SEQUENCE [LARGE SCALE GENOMIC DNA]</scope>
    <source>
        <strain evidence="5 6">32O-Y</strain>
    </source>
</reference>
<gene>
    <name evidence="5" type="ORF">IJ22_26760</name>
</gene>
<keyword evidence="2" id="KW-0732">Signal</keyword>
<dbReference type="PANTHER" id="PTHR43143:SF5">
    <property type="entry name" value="SECRETED PROTEIN"/>
    <property type="match status" value="1"/>
</dbReference>
<organism evidence="5 6">
    <name type="scientific">Paenibacillus naphthalenovorans</name>
    <dbReference type="NCBI Taxonomy" id="162209"/>
    <lineage>
        <taxon>Bacteria</taxon>
        <taxon>Bacillati</taxon>
        <taxon>Bacillota</taxon>
        <taxon>Bacilli</taxon>
        <taxon>Bacillales</taxon>
        <taxon>Paenibacillaceae</taxon>
        <taxon>Paenibacillus</taxon>
    </lineage>
</organism>
<feature type="compositionally biased region" description="Gly residues" evidence="1">
    <location>
        <begin position="1487"/>
        <end position="1500"/>
    </location>
</feature>